<dbReference type="EMBL" id="CAJJDO010000115">
    <property type="protein sequence ID" value="CAD8197352.1"/>
    <property type="molecule type" value="Genomic_DNA"/>
</dbReference>
<evidence type="ECO:0008006" key="4">
    <source>
        <dbReference type="Google" id="ProtNLM"/>
    </source>
</evidence>
<proteinExistence type="predicted"/>
<keyword evidence="3" id="KW-1185">Reference proteome</keyword>
<accession>A0A8S1X8N6</accession>
<reference evidence="2" key="1">
    <citation type="submission" date="2021-01" db="EMBL/GenBank/DDBJ databases">
        <authorList>
            <consortium name="Genoscope - CEA"/>
            <person name="William W."/>
        </authorList>
    </citation>
    <scope>NUCLEOTIDE SEQUENCE</scope>
</reference>
<protein>
    <recommendedName>
        <fullName evidence="4">Transmembrane protein</fullName>
    </recommendedName>
</protein>
<feature type="transmembrane region" description="Helical" evidence="1">
    <location>
        <begin position="116"/>
        <end position="134"/>
    </location>
</feature>
<organism evidence="2 3">
    <name type="scientific">Paramecium pentaurelia</name>
    <dbReference type="NCBI Taxonomy" id="43138"/>
    <lineage>
        <taxon>Eukaryota</taxon>
        <taxon>Sar</taxon>
        <taxon>Alveolata</taxon>
        <taxon>Ciliophora</taxon>
        <taxon>Intramacronucleata</taxon>
        <taxon>Oligohymenophorea</taxon>
        <taxon>Peniculida</taxon>
        <taxon>Parameciidae</taxon>
        <taxon>Paramecium</taxon>
    </lineage>
</organism>
<dbReference type="AlphaFoldDB" id="A0A8S1X8N6"/>
<evidence type="ECO:0000313" key="3">
    <source>
        <dbReference type="Proteomes" id="UP000689195"/>
    </source>
</evidence>
<evidence type="ECO:0000256" key="1">
    <source>
        <dbReference type="SAM" id="Phobius"/>
    </source>
</evidence>
<dbReference type="Proteomes" id="UP000689195">
    <property type="component" value="Unassembled WGS sequence"/>
</dbReference>
<gene>
    <name evidence="2" type="ORF">PPENT_87.1.T1150063</name>
</gene>
<name>A0A8S1X8N6_9CILI</name>
<keyword evidence="1" id="KW-0472">Membrane</keyword>
<keyword evidence="1" id="KW-0812">Transmembrane</keyword>
<keyword evidence="1" id="KW-1133">Transmembrane helix</keyword>
<sequence length="136" mass="16523">MKLKQIKHYISLNGQIKMYKKSISKITFKKLNEFNYFNQEQEVRLVQLIETLLKLQLRMIIQHSLHNEYLSILIKLSLLKNSTQELFNTFTIICQLMDQYNNLIIKYYLTKIYIKYLHLLVIFHVIMDLLVLFHQI</sequence>
<comment type="caution">
    <text evidence="2">The sequence shown here is derived from an EMBL/GenBank/DDBJ whole genome shotgun (WGS) entry which is preliminary data.</text>
</comment>
<evidence type="ECO:0000313" key="2">
    <source>
        <dbReference type="EMBL" id="CAD8197352.1"/>
    </source>
</evidence>